<accession>A0A1V0SK37</accession>
<proteinExistence type="predicted"/>
<sequence>MQWRFVLFAVGILLGLGLITGGCVMCWQSDKHNTCYDWKYQSPYYPLYDCKPVSTDFIAMSKCNAPCYCMYLYNYTCLDDTPHIVSPSFIGWGIAMIIAGLILLVVIIVLMKVFKLCCCC</sequence>
<protein>
    <submittedName>
        <fullName evidence="2">Uncharacterized protein</fullName>
    </submittedName>
</protein>
<keyword evidence="1" id="KW-0812">Transmembrane</keyword>
<gene>
    <name evidence="2" type="ORF">Klosneuvirus_3_208</name>
</gene>
<keyword evidence="1" id="KW-1133">Transmembrane helix</keyword>
<evidence type="ECO:0000256" key="1">
    <source>
        <dbReference type="SAM" id="Phobius"/>
    </source>
</evidence>
<feature type="transmembrane region" description="Helical" evidence="1">
    <location>
        <begin position="89"/>
        <end position="111"/>
    </location>
</feature>
<keyword evidence="1" id="KW-0472">Membrane</keyword>
<name>A0A1V0SK37_9VIRU</name>
<dbReference type="EMBL" id="KY684110">
    <property type="protein sequence ID" value="ARF12073.1"/>
    <property type="molecule type" value="Genomic_DNA"/>
</dbReference>
<organism evidence="2">
    <name type="scientific">Klosneuvirus KNV1</name>
    <dbReference type="NCBI Taxonomy" id="1977640"/>
    <lineage>
        <taxon>Viruses</taxon>
        <taxon>Varidnaviria</taxon>
        <taxon>Bamfordvirae</taxon>
        <taxon>Nucleocytoviricota</taxon>
        <taxon>Megaviricetes</taxon>
        <taxon>Imitervirales</taxon>
        <taxon>Mimiviridae</taxon>
        <taxon>Klosneuvirinae</taxon>
        <taxon>Klosneuvirus</taxon>
    </lineage>
</organism>
<evidence type="ECO:0000313" key="2">
    <source>
        <dbReference type="EMBL" id="ARF12073.1"/>
    </source>
</evidence>
<reference evidence="2" key="1">
    <citation type="journal article" date="2017" name="Science">
        <title>Giant viruses with an expanded complement of translation system components.</title>
        <authorList>
            <person name="Schulz F."/>
            <person name="Yutin N."/>
            <person name="Ivanova N.N."/>
            <person name="Ortega D.R."/>
            <person name="Lee T.K."/>
            <person name="Vierheilig J."/>
            <person name="Daims H."/>
            <person name="Horn M."/>
            <person name="Wagner M."/>
            <person name="Jensen G.J."/>
            <person name="Kyrpides N.C."/>
            <person name="Koonin E.V."/>
            <person name="Woyke T."/>
        </authorList>
    </citation>
    <scope>NUCLEOTIDE SEQUENCE</scope>
    <source>
        <strain evidence="2">KNV1</strain>
    </source>
</reference>
<dbReference type="PROSITE" id="PS51257">
    <property type="entry name" value="PROKAR_LIPOPROTEIN"/>
    <property type="match status" value="1"/>
</dbReference>